<dbReference type="PRINTS" id="PR00153">
    <property type="entry name" value="CSAPPISMRASE"/>
</dbReference>
<dbReference type="SUPFAM" id="SSF50891">
    <property type="entry name" value="Cyclophilin-like"/>
    <property type="match status" value="1"/>
</dbReference>
<sequence>MKNTLIKINLNNNKSIKLELYPEIAPVTVDNFIKLIKENYFDNLIFHRVIKGFMIQGGGMFQDMSEKKGASEIVGEFKSNGWDKNTLSHDIGVISMARTMVKDSASSQFFIVSGNAKFLDGEYAAFGKVIDEESLQVVADIEKVETTSVNYYDDVPVYPIVIKSIEII</sequence>
<dbReference type="PIRSF" id="PIRSF001467">
    <property type="entry name" value="Peptidylpro_ismrse"/>
    <property type="match status" value="1"/>
</dbReference>
<keyword evidence="8" id="KW-1185">Reference proteome</keyword>
<dbReference type="Proteomes" id="UP000203229">
    <property type="component" value="Chromosome"/>
</dbReference>
<dbReference type="EMBL" id="CP022535">
    <property type="protein sequence ID" value="ASP27809.1"/>
    <property type="molecule type" value="Genomic_DNA"/>
</dbReference>
<evidence type="ECO:0000256" key="1">
    <source>
        <dbReference type="ARBA" id="ARBA00002388"/>
    </source>
</evidence>
<evidence type="ECO:0000256" key="5">
    <source>
        <dbReference type="RuleBase" id="RU363019"/>
    </source>
</evidence>
<dbReference type="KEGG" id="scou:SCORR_v1c00340"/>
<evidence type="ECO:0000256" key="2">
    <source>
        <dbReference type="ARBA" id="ARBA00007365"/>
    </source>
</evidence>
<dbReference type="InterPro" id="IPR044666">
    <property type="entry name" value="Cyclophilin_A-like"/>
</dbReference>
<keyword evidence="4 5" id="KW-0413">Isomerase</keyword>
<name>A0A222EMR0_9MOLU</name>
<dbReference type="GO" id="GO:0003755">
    <property type="term" value="F:peptidyl-prolyl cis-trans isomerase activity"/>
    <property type="evidence" value="ECO:0007669"/>
    <property type="project" value="UniProtKB-UniRule"/>
</dbReference>
<dbReference type="Pfam" id="PF00160">
    <property type="entry name" value="Pro_isomerase"/>
    <property type="match status" value="1"/>
</dbReference>
<dbReference type="AlphaFoldDB" id="A0A222EMR0"/>
<organism evidence="7 8">
    <name type="scientific">Spiroplasma corruscae</name>
    <dbReference type="NCBI Taxonomy" id="216934"/>
    <lineage>
        <taxon>Bacteria</taxon>
        <taxon>Bacillati</taxon>
        <taxon>Mycoplasmatota</taxon>
        <taxon>Mollicutes</taxon>
        <taxon>Entomoplasmatales</taxon>
        <taxon>Spiroplasmataceae</taxon>
        <taxon>Spiroplasma</taxon>
    </lineage>
</organism>
<evidence type="ECO:0000313" key="8">
    <source>
        <dbReference type="Proteomes" id="UP000203229"/>
    </source>
</evidence>
<dbReference type="PANTHER" id="PTHR45625:SF4">
    <property type="entry name" value="PEPTIDYLPROLYL ISOMERASE DOMAIN AND WD REPEAT-CONTAINING PROTEIN 1"/>
    <property type="match status" value="1"/>
</dbReference>
<dbReference type="Gene3D" id="2.40.100.10">
    <property type="entry name" value="Cyclophilin-like"/>
    <property type="match status" value="1"/>
</dbReference>
<reference evidence="7 8" key="1">
    <citation type="submission" date="2017-07" db="EMBL/GenBank/DDBJ databases">
        <title>Complete genome sequence of Spiroplasma corruscae EC-1 (DSM 19793).</title>
        <authorList>
            <person name="Tsai Y.-M."/>
            <person name="Lo W.-S."/>
            <person name="Kuo C.-H."/>
        </authorList>
    </citation>
    <scope>NUCLEOTIDE SEQUENCE [LARGE SCALE GENOMIC DNA]</scope>
    <source>
        <strain evidence="7 8">EC-1</strain>
    </source>
</reference>
<dbReference type="RefSeq" id="WP_094047984.1">
    <property type="nucleotide sequence ID" value="NZ_CP022535.1"/>
</dbReference>
<dbReference type="OrthoDB" id="9807797at2"/>
<evidence type="ECO:0000259" key="6">
    <source>
        <dbReference type="PROSITE" id="PS50072"/>
    </source>
</evidence>
<protein>
    <recommendedName>
        <fullName evidence="5">Peptidyl-prolyl cis-trans isomerase</fullName>
        <shortName evidence="5">PPIase</shortName>
        <ecNumber evidence="5">5.2.1.8</ecNumber>
    </recommendedName>
</protein>
<dbReference type="InterPro" id="IPR002130">
    <property type="entry name" value="Cyclophilin-type_PPIase_dom"/>
</dbReference>
<accession>A0A222EMR0</accession>
<evidence type="ECO:0000313" key="7">
    <source>
        <dbReference type="EMBL" id="ASP27809.1"/>
    </source>
</evidence>
<dbReference type="CDD" id="cd00317">
    <property type="entry name" value="cyclophilin"/>
    <property type="match status" value="1"/>
</dbReference>
<dbReference type="InterPro" id="IPR020892">
    <property type="entry name" value="Cyclophilin-type_PPIase_CS"/>
</dbReference>
<comment type="catalytic activity">
    <reaction evidence="5">
        <text>[protein]-peptidylproline (omega=180) = [protein]-peptidylproline (omega=0)</text>
        <dbReference type="Rhea" id="RHEA:16237"/>
        <dbReference type="Rhea" id="RHEA-COMP:10747"/>
        <dbReference type="Rhea" id="RHEA-COMP:10748"/>
        <dbReference type="ChEBI" id="CHEBI:83833"/>
        <dbReference type="ChEBI" id="CHEBI:83834"/>
        <dbReference type="EC" id="5.2.1.8"/>
    </reaction>
</comment>
<dbReference type="PROSITE" id="PS00170">
    <property type="entry name" value="CSA_PPIASE_1"/>
    <property type="match status" value="1"/>
</dbReference>
<comment type="function">
    <text evidence="1 5">PPIases accelerate the folding of proteins. It catalyzes the cis-trans isomerization of proline imidic peptide bonds in oligopeptides.</text>
</comment>
<evidence type="ECO:0000256" key="4">
    <source>
        <dbReference type="ARBA" id="ARBA00023235"/>
    </source>
</evidence>
<feature type="domain" description="PPIase cyclophilin-type" evidence="6">
    <location>
        <begin position="16"/>
        <end position="167"/>
    </location>
</feature>
<comment type="similarity">
    <text evidence="2 5">Belongs to the cyclophilin-type PPIase family.</text>
</comment>
<gene>
    <name evidence="7" type="primary">ppiB</name>
    <name evidence="7" type="ORF">SCORR_v1c00340</name>
</gene>
<dbReference type="EC" id="5.2.1.8" evidence="5"/>
<dbReference type="PROSITE" id="PS50072">
    <property type="entry name" value="CSA_PPIASE_2"/>
    <property type="match status" value="1"/>
</dbReference>
<dbReference type="InterPro" id="IPR029000">
    <property type="entry name" value="Cyclophilin-like_dom_sf"/>
</dbReference>
<dbReference type="PANTHER" id="PTHR45625">
    <property type="entry name" value="PEPTIDYL-PROLYL CIS-TRANS ISOMERASE-RELATED"/>
    <property type="match status" value="1"/>
</dbReference>
<keyword evidence="3 5" id="KW-0697">Rotamase</keyword>
<dbReference type="InterPro" id="IPR024936">
    <property type="entry name" value="Cyclophilin-type_PPIase"/>
</dbReference>
<evidence type="ECO:0000256" key="3">
    <source>
        <dbReference type="ARBA" id="ARBA00023110"/>
    </source>
</evidence>
<proteinExistence type="inferred from homology"/>
<dbReference type="GO" id="GO:0006457">
    <property type="term" value="P:protein folding"/>
    <property type="evidence" value="ECO:0007669"/>
    <property type="project" value="InterPro"/>
</dbReference>